<keyword evidence="3" id="KW-1185">Reference proteome</keyword>
<sequence length="42" mass="4767">MDIQNDKAKDPVQHQELETDSKQYNDKQGKENGYTVSAGQDI</sequence>
<feature type="region of interest" description="Disordered" evidence="1">
    <location>
        <begin position="1"/>
        <end position="42"/>
    </location>
</feature>
<evidence type="ECO:0000313" key="2">
    <source>
        <dbReference type="EMBL" id="MCI23237.1"/>
    </source>
</evidence>
<dbReference type="Proteomes" id="UP000265520">
    <property type="component" value="Unassembled WGS sequence"/>
</dbReference>
<reference evidence="2 3" key="1">
    <citation type="journal article" date="2018" name="Front. Plant Sci.">
        <title>Red Clover (Trifolium pratense) and Zigzag Clover (T. medium) - A Picture of Genomic Similarities and Differences.</title>
        <authorList>
            <person name="Dluhosova J."/>
            <person name="Istvanek J."/>
            <person name="Nedelnik J."/>
            <person name="Repkova J."/>
        </authorList>
    </citation>
    <scope>NUCLEOTIDE SEQUENCE [LARGE SCALE GENOMIC DNA]</scope>
    <source>
        <strain evidence="3">cv. 10/8</strain>
        <tissue evidence="2">Leaf</tissue>
    </source>
</reference>
<dbReference type="EMBL" id="LXQA010134890">
    <property type="protein sequence ID" value="MCI23237.1"/>
    <property type="molecule type" value="Genomic_DNA"/>
</dbReference>
<organism evidence="2 3">
    <name type="scientific">Trifolium medium</name>
    <dbReference type="NCBI Taxonomy" id="97028"/>
    <lineage>
        <taxon>Eukaryota</taxon>
        <taxon>Viridiplantae</taxon>
        <taxon>Streptophyta</taxon>
        <taxon>Embryophyta</taxon>
        <taxon>Tracheophyta</taxon>
        <taxon>Spermatophyta</taxon>
        <taxon>Magnoliopsida</taxon>
        <taxon>eudicotyledons</taxon>
        <taxon>Gunneridae</taxon>
        <taxon>Pentapetalae</taxon>
        <taxon>rosids</taxon>
        <taxon>fabids</taxon>
        <taxon>Fabales</taxon>
        <taxon>Fabaceae</taxon>
        <taxon>Papilionoideae</taxon>
        <taxon>50 kb inversion clade</taxon>
        <taxon>NPAAA clade</taxon>
        <taxon>Hologalegina</taxon>
        <taxon>IRL clade</taxon>
        <taxon>Trifolieae</taxon>
        <taxon>Trifolium</taxon>
    </lineage>
</organism>
<evidence type="ECO:0000256" key="1">
    <source>
        <dbReference type="SAM" id="MobiDB-lite"/>
    </source>
</evidence>
<accession>A0A392QH72</accession>
<evidence type="ECO:0000313" key="3">
    <source>
        <dbReference type="Proteomes" id="UP000265520"/>
    </source>
</evidence>
<name>A0A392QH72_9FABA</name>
<comment type="caution">
    <text evidence="2">The sequence shown here is derived from an EMBL/GenBank/DDBJ whole genome shotgun (WGS) entry which is preliminary data.</text>
</comment>
<feature type="compositionally biased region" description="Basic and acidic residues" evidence="1">
    <location>
        <begin position="1"/>
        <end position="30"/>
    </location>
</feature>
<protein>
    <submittedName>
        <fullName evidence="2">Uncharacterized protein</fullName>
    </submittedName>
</protein>
<feature type="non-terminal residue" evidence="2">
    <location>
        <position position="42"/>
    </location>
</feature>
<proteinExistence type="predicted"/>
<dbReference type="AlphaFoldDB" id="A0A392QH72"/>